<dbReference type="NCBIfam" id="TIGR00254">
    <property type="entry name" value="GGDEF"/>
    <property type="match status" value="1"/>
</dbReference>
<feature type="domain" description="GGDEF" evidence="1">
    <location>
        <begin position="194"/>
        <end position="323"/>
    </location>
</feature>
<dbReference type="PANTHER" id="PTHR43102:SF2">
    <property type="entry name" value="GAF DOMAIN-CONTAINING PROTEIN"/>
    <property type="match status" value="1"/>
</dbReference>
<dbReference type="InterPro" id="IPR029016">
    <property type="entry name" value="GAF-like_dom_sf"/>
</dbReference>
<dbReference type="Proteomes" id="UP001442468">
    <property type="component" value="Unassembled WGS sequence"/>
</dbReference>
<dbReference type="SMART" id="SM00065">
    <property type="entry name" value="GAF"/>
    <property type="match status" value="1"/>
</dbReference>
<keyword evidence="3" id="KW-1185">Reference proteome</keyword>
<dbReference type="SUPFAM" id="SSF55781">
    <property type="entry name" value="GAF domain-like"/>
    <property type="match status" value="1"/>
</dbReference>
<evidence type="ECO:0000313" key="3">
    <source>
        <dbReference type="Proteomes" id="UP001442468"/>
    </source>
</evidence>
<name>A0ABV1NGL2_9GAMM</name>
<keyword evidence="2" id="KW-0548">Nucleotidyltransferase</keyword>
<organism evidence="2 3">
    <name type="scientific">Halomonas aquatica</name>
    <dbReference type="NCBI Taxonomy" id="3151123"/>
    <lineage>
        <taxon>Bacteria</taxon>
        <taxon>Pseudomonadati</taxon>
        <taxon>Pseudomonadota</taxon>
        <taxon>Gammaproteobacteria</taxon>
        <taxon>Oceanospirillales</taxon>
        <taxon>Halomonadaceae</taxon>
        <taxon>Halomonas</taxon>
    </lineage>
</organism>
<dbReference type="EMBL" id="JBEGCJ010000005">
    <property type="protein sequence ID" value="MEQ6918183.1"/>
    <property type="molecule type" value="Genomic_DNA"/>
</dbReference>
<dbReference type="Pfam" id="PF01590">
    <property type="entry name" value="GAF"/>
    <property type="match status" value="1"/>
</dbReference>
<dbReference type="PANTHER" id="PTHR43102">
    <property type="entry name" value="SLR1143 PROTEIN"/>
    <property type="match status" value="1"/>
</dbReference>
<proteinExistence type="predicted"/>
<comment type="caution">
    <text evidence="2">The sequence shown here is derived from an EMBL/GenBank/DDBJ whole genome shotgun (WGS) entry which is preliminary data.</text>
</comment>
<dbReference type="Gene3D" id="3.30.70.270">
    <property type="match status" value="1"/>
</dbReference>
<gene>
    <name evidence="2" type="ORF">ABE960_11690</name>
</gene>
<dbReference type="Gene3D" id="3.30.450.40">
    <property type="match status" value="1"/>
</dbReference>
<dbReference type="SUPFAM" id="SSF55073">
    <property type="entry name" value="Nucleotide cyclase"/>
    <property type="match status" value="1"/>
</dbReference>
<dbReference type="PROSITE" id="PS50887">
    <property type="entry name" value="GGDEF"/>
    <property type="match status" value="1"/>
</dbReference>
<dbReference type="CDD" id="cd01949">
    <property type="entry name" value="GGDEF"/>
    <property type="match status" value="1"/>
</dbReference>
<protein>
    <submittedName>
        <fullName evidence="2">Sensor domain-containing diguanylate cyclase</fullName>
        <ecNumber evidence="2">2.7.7.65</ecNumber>
    </submittedName>
</protein>
<dbReference type="SMART" id="SM00267">
    <property type="entry name" value="GGDEF"/>
    <property type="match status" value="1"/>
</dbReference>
<dbReference type="InterPro" id="IPR003018">
    <property type="entry name" value="GAF"/>
</dbReference>
<evidence type="ECO:0000313" key="2">
    <source>
        <dbReference type="EMBL" id="MEQ6918183.1"/>
    </source>
</evidence>
<dbReference type="InterPro" id="IPR029787">
    <property type="entry name" value="Nucleotide_cyclase"/>
</dbReference>
<dbReference type="InterPro" id="IPR000160">
    <property type="entry name" value="GGDEF_dom"/>
</dbReference>
<dbReference type="Pfam" id="PF00990">
    <property type="entry name" value="GGDEF"/>
    <property type="match status" value="1"/>
</dbReference>
<sequence length="323" mass="36595">MKKPGNPMDEEARIQALWSLDILDTPGEERFDRLTRLARHVFGVPIALVSFVDEHRQWFKSAQGLDVSETARDVSFCGHAILKDEVFIIPDALEDERFADNPLVLGEPHIRFYAGCPITDMEHHNLGTFCILDHKPRELSRDDIAALKDLAAIAERELAIVKLANMDELTSLANRRGFMALAQHSLDLCSRHDMPATLVFIDLFKFKAINDSHGHQEGDRALVTFSNILRGTCRRVDIIARLGGDEFVVFLPNTTRLTAESYISRLAQSLEKRNREANRGYEIKFSHGIVEFRSEHHESIDDLLAEGDALMYAEKEQDEVEGT</sequence>
<dbReference type="InterPro" id="IPR043128">
    <property type="entry name" value="Rev_trsase/Diguanyl_cyclase"/>
</dbReference>
<keyword evidence="2" id="KW-0808">Transferase</keyword>
<accession>A0ABV1NGL2</accession>
<dbReference type="RefSeq" id="WP_349762458.1">
    <property type="nucleotide sequence ID" value="NZ_JBEGCJ010000005.1"/>
</dbReference>
<dbReference type="EC" id="2.7.7.65" evidence="2"/>
<reference evidence="2 3" key="1">
    <citation type="submission" date="2024-05" db="EMBL/GenBank/DDBJ databases">
        <title>Halomonas sp. SSM6 16S ribosomal RNA gene Genome sequencing and assembly.</title>
        <authorList>
            <person name="Yook S."/>
        </authorList>
    </citation>
    <scope>NUCLEOTIDE SEQUENCE [LARGE SCALE GENOMIC DNA]</scope>
    <source>
        <strain evidence="2 3">SSM6</strain>
    </source>
</reference>
<evidence type="ECO:0000259" key="1">
    <source>
        <dbReference type="PROSITE" id="PS50887"/>
    </source>
</evidence>
<dbReference type="GO" id="GO:0052621">
    <property type="term" value="F:diguanylate cyclase activity"/>
    <property type="evidence" value="ECO:0007669"/>
    <property type="project" value="UniProtKB-EC"/>
</dbReference>